<feature type="region of interest" description="Disordered" evidence="1">
    <location>
        <begin position="142"/>
        <end position="211"/>
    </location>
</feature>
<evidence type="ECO:0000256" key="1">
    <source>
        <dbReference type="SAM" id="MobiDB-lite"/>
    </source>
</evidence>
<dbReference type="Proteomes" id="UP001336250">
    <property type="component" value="Unassembled WGS sequence"/>
</dbReference>
<reference evidence="2 3" key="1">
    <citation type="submission" date="2024-02" db="EMBL/GenBank/DDBJ databases">
        <title>Genome sequence of Aquincola sp. MAHUQ-54.</title>
        <authorList>
            <person name="Huq M.A."/>
        </authorList>
    </citation>
    <scope>NUCLEOTIDE SEQUENCE [LARGE SCALE GENOMIC DNA]</scope>
    <source>
        <strain evidence="2 3">MAHUQ-54</strain>
    </source>
</reference>
<accession>A0AAW9Q8T4</accession>
<feature type="compositionally biased region" description="Low complexity" evidence="1">
    <location>
        <begin position="174"/>
        <end position="195"/>
    </location>
</feature>
<dbReference type="EMBL" id="JAZIBG010000044">
    <property type="protein sequence ID" value="MEF7616408.1"/>
    <property type="molecule type" value="Genomic_DNA"/>
</dbReference>
<evidence type="ECO:0008006" key="4">
    <source>
        <dbReference type="Google" id="ProtNLM"/>
    </source>
</evidence>
<gene>
    <name evidence="2" type="ORF">V4F39_21005</name>
</gene>
<sequence length="211" mass="21586">MTARLLAFTFWAAAAATAVFWGLRVFVAAPQIPAHAQPADGGGMPPADLSRVLGQAPVITEAAPVAPEVASRFRLVGVASPRQADRPVGVALIAIDGKPARAFRVGTAIEAGLVLQSVHQRGAALGARGEPPIVRLELPPLPPPATGTLPPSGAFSAPAVPAAPTFAPPPAFQRPPVGAVPAMPVQAVPPAQPSEQQEHEDESEQHNPSVN</sequence>
<dbReference type="AlphaFoldDB" id="A0AAW9Q8T4"/>
<protein>
    <recommendedName>
        <fullName evidence="4">General secretion pathway protein C</fullName>
    </recommendedName>
</protein>
<proteinExistence type="predicted"/>
<evidence type="ECO:0000313" key="2">
    <source>
        <dbReference type="EMBL" id="MEF7616408.1"/>
    </source>
</evidence>
<feature type="compositionally biased region" description="Low complexity" evidence="1">
    <location>
        <begin position="146"/>
        <end position="165"/>
    </location>
</feature>
<comment type="caution">
    <text evidence="2">The sequence shown here is derived from an EMBL/GenBank/DDBJ whole genome shotgun (WGS) entry which is preliminary data.</text>
</comment>
<keyword evidence="3" id="KW-1185">Reference proteome</keyword>
<name>A0AAW9Q8T4_9BURK</name>
<dbReference type="RefSeq" id="WP_332291894.1">
    <property type="nucleotide sequence ID" value="NZ_JAZIBG010000044.1"/>
</dbReference>
<organism evidence="2 3">
    <name type="scientific">Aquincola agrisoli</name>
    <dbReference type="NCBI Taxonomy" id="3119538"/>
    <lineage>
        <taxon>Bacteria</taxon>
        <taxon>Pseudomonadati</taxon>
        <taxon>Pseudomonadota</taxon>
        <taxon>Betaproteobacteria</taxon>
        <taxon>Burkholderiales</taxon>
        <taxon>Sphaerotilaceae</taxon>
        <taxon>Aquincola</taxon>
    </lineage>
</organism>
<evidence type="ECO:0000313" key="3">
    <source>
        <dbReference type="Proteomes" id="UP001336250"/>
    </source>
</evidence>